<comment type="similarity">
    <text evidence="1">Belongs to the glycosyl hydrolase 13 family. Sucrose phosphorylase subfamily.</text>
</comment>
<keyword evidence="8" id="KW-1185">Reference proteome</keyword>
<feature type="binding site" evidence="5">
    <location>
        <position position="50"/>
    </location>
    <ligand>
        <name>substrate</name>
    </ligand>
</feature>
<dbReference type="InterPro" id="IPR006047">
    <property type="entry name" value="GH13_cat_dom"/>
</dbReference>
<dbReference type="RefSeq" id="WP_169564979.1">
    <property type="nucleotide sequence ID" value="NZ_JAAXYH010000010.1"/>
</dbReference>
<dbReference type="PIRSF" id="PIRSF003059">
    <property type="entry name" value="Sucrose_phosphorylase"/>
    <property type="match status" value="1"/>
</dbReference>
<feature type="binding site" evidence="5">
    <location>
        <position position="88"/>
    </location>
    <ligand>
        <name>sucrose</name>
        <dbReference type="ChEBI" id="CHEBI:17992"/>
    </ligand>
</feature>
<dbReference type="Pfam" id="PF00128">
    <property type="entry name" value="Alpha-amylase"/>
    <property type="match status" value="1"/>
</dbReference>
<protein>
    <submittedName>
        <fullName evidence="7">Sucrose phosphorylase</fullName>
        <ecNumber evidence="7">2.4.1.7</ecNumber>
    </submittedName>
</protein>
<comment type="caution">
    <text evidence="7">The sequence shown here is derived from an EMBL/GenBank/DDBJ whole genome shotgun (WGS) entry which is preliminary data.</text>
</comment>
<evidence type="ECO:0000256" key="1">
    <source>
        <dbReference type="ARBA" id="ARBA00008452"/>
    </source>
</evidence>
<dbReference type="Gene3D" id="3.20.20.80">
    <property type="entry name" value="Glycosidases"/>
    <property type="match status" value="1"/>
</dbReference>
<feature type="active site" description="Proton donor" evidence="4">
    <location>
        <position position="233"/>
    </location>
</feature>
<feature type="binding site" evidence="5">
    <location>
        <position position="397"/>
    </location>
    <ligand>
        <name>substrate</name>
    </ligand>
</feature>
<keyword evidence="2 7" id="KW-0328">Glycosyltransferase</keyword>
<dbReference type="EMBL" id="JAAXYH010000010">
    <property type="protein sequence ID" value="NMH66265.1"/>
    <property type="molecule type" value="Genomic_DNA"/>
</dbReference>
<dbReference type="SUPFAM" id="SSF51445">
    <property type="entry name" value="(Trans)glycosidases"/>
    <property type="match status" value="1"/>
</dbReference>
<dbReference type="NCBIfam" id="TIGR03852">
    <property type="entry name" value="sucrose_gtfA"/>
    <property type="match status" value="1"/>
</dbReference>
<feature type="binding site" evidence="5">
    <location>
        <begin position="290"/>
        <end position="291"/>
    </location>
    <ligand>
        <name>substrate</name>
    </ligand>
</feature>
<proteinExistence type="inferred from homology"/>
<dbReference type="Gene3D" id="3.90.400.10">
    <property type="entry name" value="Oligo-1,6-glucosidase, Domain 2"/>
    <property type="match status" value="1"/>
</dbReference>
<feature type="binding site" evidence="5">
    <location>
        <begin position="191"/>
        <end position="193"/>
    </location>
    <ligand>
        <name>substrate</name>
    </ligand>
</feature>
<dbReference type="CDD" id="cd11355">
    <property type="entry name" value="AmyAc_Sucrose_phosphorylase"/>
    <property type="match status" value="1"/>
</dbReference>
<evidence type="ECO:0000313" key="7">
    <source>
        <dbReference type="EMBL" id="NMH66265.1"/>
    </source>
</evidence>
<evidence type="ECO:0000256" key="2">
    <source>
        <dbReference type="ARBA" id="ARBA00022676"/>
    </source>
</evidence>
<dbReference type="InterPro" id="IPR016377">
    <property type="entry name" value="Sucrose_GGa_phosphorylase-rel"/>
</dbReference>
<evidence type="ECO:0000256" key="4">
    <source>
        <dbReference type="PIRSR" id="PIRSR003059-1"/>
    </source>
</evidence>
<accession>A0A972FU87</accession>
<feature type="binding site" evidence="5">
    <location>
        <begin position="340"/>
        <end position="343"/>
    </location>
    <ligand>
        <name>substrate</name>
    </ligand>
</feature>
<dbReference type="EC" id="2.4.1.7" evidence="7"/>
<dbReference type="AlphaFoldDB" id="A0A972FU87"/>
<feature type="binding site" evidence="5">
    <location>
        <position position="233"/>
    </location>
    <ligand>
        <name>substrate</name>
    </ligand>
</feature>
<name>A0A972FU87_9GAMM</name>
<gene>
    <name evidence="7" type="ORF">HC757_13955</name>
</gene>
<dbReference type="GO" id="GO:0005975">
    <property type="term" value="P:carbohydrate metabolic process"/>
    <property type="evidence" value="ECO:0007669"/>
    <property type="project" value="InterPro"/>
</dbReference>
<dbReference type="InterPro" id="IPR017853">
    <property type="entry name" value="GH"/>
</dbReference>
<evidence type="ECO:0000256" key="5">
    <source>
        <dbReference type="PIRSR" id="PIRSR003059-2"/>
    </source>
</evidence>
<dbReference type="SMART" id="SM00642">
    <property type="entry name" value="Aamy"/>
    <property type="match status" value="1"/>
</dbReference>
<dbReference type="GO" id="GO:0009018">
    <property type="term" value="F:sucrose phosphorylase activity"/>
    <property type="evidence" value="ECO:0007669"/>
    <property type="project" value="UniProtKB-EC"/>
</dbReference>
<evidence type="ECO:0000256" key="3">
    <source>
        <dbReference type="ARBA" id="ARBA00022679"/>
    </source>
</evidence>
<organism evidence="7 8">
    <name type="scientific">Shewanella salipaludis</name>
    <dbReference type="NCBI Taxonomy" id="2723052"/>
    <lineage>
        <taxon>Bacteria</taxon>
        <taxon>Pseudomonadati</taxon>
        <taxon>Pseudomonadota</taxon>
        <taxon>Gammaproteobacteria</taxon>
        <taxon>Alteromonadales</taxon>
        <taxon>Shewanellaceae</taxon>
        <taxon>Shewanella</taxon>
    </lineage>
</organism>
<dbReference type="PANTHER" id="PTHR38784:SF1">
    <property type="entry name" value="SUCROSE PHOSPHORYLASE"/>
    <property type="match status" value="1"/>
</dbReference>
<dbReference type="InterPro" id="IPR045857">
    <property type="entry name" value="O16G_dom_2"/>
</dbReference>
<dbReference type="Proteomes" id="UP000737113">
    <property type="component" value="Unassembled WGS sequence"/>
</dbReference>
<reference evidence="7" key="1">
    <citation type="submission" date="2020-04" db="EMBL/GenBank/DDBJ databases">
        <title>Description of Shewanella salipaludis sp. nov., isolated from a salt marsh.</title>
        <authorList>
            <person name="Park S."/>
            <person name="Yoon J.-H."/>
        </authorList>
    </citation>
    <scope>NUCLEOTIDE SEQUENCE</scope>
    <source>
        <strain evidence="7">SHSM-M6</strain>
    </source>
</reference>
<dbReference type="PANTHER" id="PTHR38784">
    <property type="entry name" value="SUCROSE PHOSPHORYLASE"/>
    <property type="match status" value="1"/>
</dbReference>
<feature type="domain" description="Glycosyl hydrolase family 13 catalytic" evidence="6">
    <location>
        <begin position="8"/>
        <end position="428"/>
    </location>
</feature>
<evidence type="ECO:0000313" key="8">
    <source>
        <dbReference type="Proteomes" id="UP000737113"/>
    </source>
</evidence>
<evidence type="ECO:0000259" key="6">
    <source>
        <dbReference type="SMART" id="SM00642"/>
    </source>
</evidence>
<sequence length="500" mass="55648">MKNQVQLITYVDRITNAGLKELKALLDDELQGLFGGVHLLPFYFPIDGSDAGFDPIDHVQVDSRLGNWDDVKRIGDDYDIMADLIVNHMSAESPEFKDVLKHGKQSAYWDLFLTKDKVFPEGLSEQDRAAIYRPRPGSCFSTYTLADGSTEEFWTTFTRNQIDIDVNSAAGKEYLNRVLARFDHSKVNLIRLDAAGYAVKKPGTSCFMIEESFEFVDKLAKQANELGMTTLAEIHSHHMTQVEIAKRVDMVYDFALPPLILHTLFSQDCQALTHWLEMAPRNCITVLDTHDGIGIIDVGPMDGLRGLLTETQIDNLVETIHGNSKGESLQATGAAASNVDLYQINCTYYDALGQNDLDYLMARAIQFFAPGIPQVYYAGLLAMPNDMALLNNTQVGRDINRPYLTPEKVQQGLQKPVVKALTKLIKLRNSSPAFDGRFTMTSNEAGASKERTLTLSWAAAASRASLTLDFTNKDGQIMLLDEQGQEMQVSLSKLLAQSQV</sequence>
<keyword evidence="3 7" id="KW-0808">Transferase</keyword>
<dbReference type="InterPro" id="IPR022527">
    <property type="entry name" value="Sucrose_phospho"/>
</dbReference>
<feature type="active site" description="Nucleophile" evidence="4">
    <location>
        <position position="193"/>
    </location>
</feature>